<dbReference type="eggNOG" id="COG1846">
    <property type="taxonomic scope" value="Bacteria"/>
</dbReference>
<evidence type="ECO:0000256" key="3">
    <source>
        <dbReference type="ARBA" id="ARBA00023163"/>
    </source>
</evidence>
<dbReference type="PANTHER" id="PTHR42756:SF1">
    <property type="entry name" value="TRANSCRIPTIONAL REPRESSOR OF EMRAB OPERON"/>
    <property type="match status" value="1"/>
</dbReference>
<gene>
    <name evidence="5" type="ORF">EcWSU1_01993</name>
    <name evidence="6" type="ORF">PHA72_11580</name>
</gene>
<dbReference type="Proteomes" id="UP000007838">
    <property type="component" value="Chromosome"/>
</dbReference>
<evidence type="ECO:0000313" key="8">
    <source>
        <dbReference type="Proteomes" id="UP001210538"/>
    </source>
</evidence>
<dbReference type="RefSeq" id="WP_014169866.1">
    <property type="nucleotide sequence ID" value="NC_016514.1"/>
</dbReference>
<dbReference type="Proteomes" id="UP001210538">
    <property type="component" value="Chromosome"/>
</dbReference>
<dbReference type="Gene3D" id="1.10.10.10">
    <property type="entry name" value="Winged helix-like DNA-binding domain superfamily/Winged helix DNA-binding domain"/>
    <property type="match status" value="1"/>
</dbReference>
<dbReference type="KEGG" id="eec:EcWSU1_01993"/>
<protein>
    <submittedName>
        <fullName evidence="5">MarR Family Transcriptional Regulator</fullName>
    </submittedName>
    <submittedName>
        <fullName evidence="6">MarR family winged helix-turn-helix transcriptional regulator</fullName>
    </submittedName>
</protein>
<reference evidence="5 7" key="1">
    <citation type="journal article" date="2011" name="Stand. Genomic Sci.">
        <title>Complete genome of the onion pathogen Enterobacter cloacae EcWSU1.</title>
        <authorList>
            <person name="Humann J.L."/>
            <person name="Wildung M."/>
            <person name="Cheng C.H."/>
            <person name="Lee T."/>
            <person name="Stewart J.E."/>
            <person name="Drew J.C."/>
            <person name="Triplett E.W."/>
            <person name="Main D."/>
            <person name="Schroeder B.K."/>
        </authorList>
    </citation>
    <scope>NUCLEOTIDE SEQUENCE [LARGE SCALE GENOMIC DNA]</scope>
    <source>
        <strain evidence="5 7">EcWSU1</strain>
    </source>
</reference>
<evidence type="ECO:0000256" key="2">
    <source>
        <dbReference type="ARBA" id="ARBA00023125"/>
    </source>
</evidence>
<dbReference type="GO" id="GO:0003700">
    <property type="term" value="F:DNA-binding transcription factor activity"/>
    <property type="evidence" value="ECO:0007669"/>
    <property type="project" value="InterPro"/>
</dbReference>
<evidence type="ECO:0000313" key="6">
    <source>
        <dbReference type="EMBL" id="WCE15455.1"/>
    </source>
</evidence>
<dbReference type="SMART" id="SM00347">
    <property type="entry name" value="HTH_MARR"/>
    <property type="match status" value="1"/>
</dbReference>
<feature type="domain" description="HTH marR-type" evidence="4">
    <location>
        <begin position="1"/>
        <end position="145"/>
    </location>
</feature>
<dbReference type="PANTHER" id="PTHR42756">
    <property type="entry name" value="TRANSCRIPTIONAL REGULATOR, MARR"/>
    <property type="match status" value="1"/>
</dbReference>
<evidence type="ECO:0000259" key="4">
    <source>
        <dbReference type="PROSITE" id="PS50995"/>
    </source>
</evidence>
<keyword evidence="2" id="KW-0238">DNA-binding</keyword>
<dbReference type="AlphaFoldDB" id="G8LN13"/>
<dbReference type="InterPro" id="IPR036388">
    <property type="entry name" value="WH-like_DNA-bd_sf"/>
</dbReference>
<dbReference type="GO" id="GO:0003677">
    <property type="term" value="F:DNA binding"/>
    <property type="evidence" value="ECO:0007669"/>
    <property type="project" value="UniProtKB-KW"/>
</dbReference>
<keyword evidence="1" id="KW-0805">Transcription regulation</keyword>
<reference evidence="6 8" key="2">
    <citation type="submission" date="2023-01" db="EMBL/GenBank/DDBJ databases">
        <title>Genome sequence resource and annotation of Enterobacter ludwigii, an economically important pathogen of seedling wilt with strawberry.</title>
        <authorList>
            <person name="Xie Y."/>
        </authorList>
    </citation>
    <scope>NUCLEOTIDE SEQUENCE [LARGE SCALE GENOMIC DNA]</scope>
    <source>
        <strain evidence="6 8">CM-TZ4</strain>
    </source>
</reference>
<accession>G8LN13</accession>
<evidence type="ECO:0000313" key="5">
    <source>
        <dbReference type="EMBL" id="AEW73430.1"/>
    </source>
</evidence>
<evidence type="ECO:0000256" key="1">
    <source>
        <dbReference type="ARBA" id="ARBA00023015"/>
    </source>
</evidence>
<evidence type="ECO:0000313" key="7">
    <source>
        <dbReference type="Proteomes" id="UP000007838"/>
    </source>
</evidence>
<dbReference type="InterPro" id="IPR036390">
    <property type="entry name" value="WH_DNA-bd_sf"/>
</dbReference>
<dbReference type="EMBL" id="CP002886">
    <property type="protein sequence ID" value="AEW73430.1"/>
    <property type="molecule type" value="Genomic_DNA"/>
</dbReference>
<sequence length="150" mass="16237">MNTVDLALLKTIPETCPAYQARATARAITRYYNACFRPYELTAEQFSLLVGIGGGVNETVAGLASKAGVDATTLSRNIRIMESRGVIESTGGRGRRGKQLSLTAQGWALLTSVIPVWQSAREELSRKMGSEQLSLTTTMMKDLAKTSTSF</sequence>
<dbReference type="InterPro" id="IPR000835">
    <property type="entry name" value="HTH_MarR-typ"/>
</dbReference>
<dbReference type="EMBL" id="CP116347">
    <property type="protein sequence ID" value="WCE15455.1"/>
    <property type="molecule type" value="Genomic_DNA"/>
</dbReference>
<keyword evidence="8" id="KW-1185">Reference proteome</keyword>
<proteinExistence type="predicted"/>
<organism evidence="5 7">
    <name type="scientific">Enterobacter ludwigii</name>
    <dbReference type="NCBI Taxonomy" id="299767"/>
    <lineage>
        <taxon>Bacteria</taxon>
        <taxon>Pseudomonadati</taxon>
        <taxon>Pseudomonadota</taxon>
        <taxon>Gammaproteobacteria</taxon>
        <taxon>Enterobacterales</taxon>
        <taxon>Enterobacteriaceae</taxon>
        <taxon>Enterobacter</taxon>
        <taxon>Enterobacter cloacae complex</taxon>
    </lineage>
</organism>
<dbReference type="PROSITE" id="PS50995">
    <property type="entry name" value="HTH_MARR_2"/>
    <property type="match status" value="1"/>
</dbReference>
<dbReference type="SUPFAM" id="SSF46785">
    <property type="entry name" value="Winged helix' DNA-binding domain"/>
    <property type="match status" value="1"/>
</dbReference>
<name>G8LN13_9ENTR</name>
<keyword evidence="3" id="KW-0804">Transcription</keyword>
<dbReference type="HOGENOM" id="CLU_083287_35_2_6"/>